<reference evidence="15" key="1">
    <citation type="submission" date="2022-07" db="EMBL/GenBank/DDBJ databases">
        <title>Phylogenomic reconstructions and comparative analyses of Kickxellomycotina fungi.</title>
        <authorList>
            <person name="Reynolds N.K."/>
            <person name="Stajich J.E."/>
            <person name="Barry K."/>
            <person name="Grigoriev I.V."/>
            <person name="Crous P."/>
            <person name="Smith M.E."/>
        </authorList>
    </citation>
    <scope>NUCLEOTIDE SEQUENCE</scope>
    <source>
        <strain evidence="15">CBS 109367</strain>
    </source>
</reference>
<dbReference type="PRINTS" id="PR00066">
    <property type="entry name" value="XRODRMPGMNTG"/>
</dbReference>
<dbReference type="AlphaFoldDB" id="A0A9W8GFC8"/>
<evidence type="ECO:0000256" key="10">
    <source>
        <dbReference type="ARBA" id="ARBA00023204"/>
    </source>
</evidence>
<feature type="compositionally biased region" description="Low complexity" evidence="12">
    <location>
        <begin position="351"/>
        <end position="365"/>
    </location>
</feature>
<comment type="similarity">
    <text evidence="3">Belongs to the XPG/RAD2 endonuclease family. XPG subfamily.</text>
</comment>
<dbReference type="InterPro" id="IPR006084">
    <property type="entry name" value="XPG/Rad2"/>
</dbReference>
<dbReference type="InterPro" id="IPR001044">
    <property type="entry name" value="XPG/Rad2_eukaryotes"/>
</dbReference>
<evidence type="ECO:0000256" key="11">
    <source>
        <dbReference type="ARBA" id="ARBA00023242"/>
    </source>
</evidence>
<dbReference type="SMART" id="SM00279">
    <property type="entry name" value="HhH2"/>
    <property type="match status" value="1"/>
</dbReference>
<keyword evidence="5" id="KW-0479">Metal-binding</keyword>
<dbReference type="Gene3D" id="3.40.50.1010">
    <property type="entry name" value="5'-nuclease"/>
    <property type="match status" value="2"/>
</dbReference>
<dbReference type="GO" id="GO:0046872">
    <property type="term" value="F:metal ion binding"/>
    <property type="evidence" value="ECO:0007669"/>
    <property type="project" value="UniProtKB-KW"/>
</dbReference>
<accession>A0A9W8GFC8</accession>
<keyword evidence="6" id="KW-0255">Endonuclease</keyword>
<dbReference type="Proteomes" id="UP001151516">
    <property type="component" value="Unassembled WGS sequence"/>
</dbReference>
<dbReference type="PRINTS" id="PR00853">
    <property type="entry name" value="XPGRADSUPER"/>
</dbReference>
<evidence type="ECO:0000313" key="15">
    <source>
        <dbReference type="EMBL" id="KAJ2683842.1"/>
    </source>
</evidence>
<evidence type="ECO:0000256" key="8">
    <source>
        <dbReference type="ARBA" id="ARBA00022801"/>
    </source>
</evidence>
<keyword evidence="11" id="KW-0539">Nucleus</keyword>
<dbReference type="CDD" id="cd09868">
    <property type="entry name" value="PIN_XPG_RAD2"/>
    <property type="match status" value="2"/>
</dbReference>
<dbReference type="InterPro" id="IPR029060">
    <property type="entry name" value="PIN-like_dom_sf"/>
</dbReference>
<protein>
    <submittedName>
        <fullName evidence="15">DNA repair protein rad2</fullName>
    </submittedName>
</protein>
<evidence type="ECO:0000256" key="2">
    <source>
        <dbReference type="ARBA" id="ARBA00004123"/>
    </source>
</evidence>
<feature type="compositionally biased region" description="Basic and acidic residues" evidence="12">
    <location>
        <begin position="369"/>
        <end position="379"/>
    </location>
</feature>
<comment type="subcellular location">
    <subcellularLocation>
        <location evidence="2">Nucleus</location>
    </subcellularLocation>
</comment>
<keyword evidence="8" id="KW-0378">Hydrolase</keyword>
<dbReference type="SMART" id="SM00484">
    <property type="entry name" value="XPGI"/>
    <property type="match status" value="1"/>
</dbReference>
<dbReference type="Pfam" id="PF00867">
    <property type="entry name" value="XPG_I"/>
    <property type="match status" value="1"/>
</dbReference>
<evidence type="ECO:0000256" key="3">
    <source>
        <dbReference type="ARBA" id="ARBA00005283"/>
    </source>
</evidence>
<dbReference type="GO" id="GO:0004520">
    <property type="term" value="F:DNA endonuclease activity"/>
    <property type="evidence" value="ECO:0007669"/>
    <property type="project" value="TreeGrafter"/>
</dbReference>
<dbReference type="SUPFAM" id="SSF88723">
    <property type="entry name" value="PIN domain-like"/>
    <property type="match status" value="1"/>
</dbReference>
<feature type="region of interest" description="Disordered" evidence="12">
    <location>
        <begin position="335"/>
        <end position="386"/>
    </location>
</feature>
<dbReference type="PANTHER" id="PTHR16171:SF7">
    <property type="entry name" value="DNA REPAIR PROTEIN RAD2"/>
    <property type="match status" value="1"/>
</dbReference>
<comment type="cofactor">
    <cofactor evidence="1">
        <name>Mg(2+)</name>
        <dbReference type="ChEBI" id="CHEBI:18420"/>
    </cofactor>
</comment>
<dbReference type="GO" id="GO:0005634">
    <property type="term" value="C:nucleus"/>
    <property type="evidence" value="ECO:0007669"/>
    <property type="project" value="UniProtKB-SubCell"/>
</dbReference>
<evidence type="ECO:0000256" key="7">
    <source>
        <dbReference type="ARBA" id="ARBA00022763"/>
    </source>
</evidence>
<dbReference type="InterPro" id="IPR008918">
    <property type="entry name" value="HhH2"/>
</dbReference>
<keyword evidence="9" id="KW-0460">Magnesium</keyword>
<dbReference type="Gene3D" id="1.10.150.20">
    <property type="entry name" value="5' to 3' exonuclease, C-terminal subdomain"/>
    <property type="match status" value="1"/>
</dbReference>
<evidence type="ECO:0000259" key="14">
    <source>
        <dbReference type="SMART" id="SM00485"/>
    </source>
</evidence>
<dbReference type="InterPro" id="IPR019974">
    <property type="entry name" value="XPG_CS"/>
</dbReference>
<feature type="region of interest" description="Disordered" evidence="12">
    <location>
        <begin position="125"/>
        <end position="161"/>
    </location>
</feature>
<gene>
    <name evidence="15" type="primary">RAD2</name>
    <name evidence="15" type="ORF">IWW39_005263</name>
</gene>
<dbReference type="Pfam" id="PF00752">
    <property type="entry name" value="XPG_N"/>
    <property type="match status" value="1"/>
</dbReference>
<comment type="caution">
    <text evidence="15">The sequence shown here is derived from an EMBL/GenBank/DDBJ whole genome shotgun (WGS) entry which is preliminary data.</text>
</comment>
<keyword evidence="7" id="KW-0227">DNA damage</keyword>
<dbReference type="PROSITE" id="PS00841">
    <property type="entry name" value="XPG_1"/>
    <property type="match status" value="1"/>
</dbReference>
<keyword evidence="4" id="KW-0540">Nuclease</keyword>
<dbReference type="InterPro" id="IPR036279">
    <property type="entry name" value="5-3_exonuclease_C_sf"/>
</dbReference>
<evidence type="ECO:0000256" key="4">
    <source>
        <dbReference type="ARBA" id="ARBA00022722"/>
    </source>
</evidence>
<evidence type="ECO:0000256" key="12">
    <source>
        <dbReference type="SAM" id="MobiDB-lite"/>
    </source>
</evidence>
<dbReference type="PANTHER" id="PTHR16171">
    <property type="entry name" value="DNA REPAIR PROTEIN COMPLEMENTING XP-G CELLS-RELATED"/>
    <property type="match status" value="1"/>
</dbReference>
<dbReference type="InterPro" id="IPR006085">
    <property type="entry name" value="XPG_DNA_repair_N"/>
</dbReference>
<evidence type="ECO:0000256" key="9">
    <source>
        <dbReference type="ARBA" id="ARBA00022842"/>
    </source>
</evidence>
<dbReference type="PROSITE" id="PS00842">
    <property type="entry name" value="XPG_2"/>
    <property type="match status" value="1"/>
</dbReference>
<dbReference type="GO" id="GO:0006289">
    <property type="term" value="P:nucleotide-excision repair"/>
    <property type="evidence" value="ECO:0007669"/>
    <property type="project" value="InterPro"/>
</dbReference>
<sequence length="1118" mass="123762">MGVKGLWTLLEPAARPVRLEALTNKRLAIDASIWMYQLLKAMKDDEGNPLEDAHILGFYRRICKLLYYGIRPVFVFDGAAPELKRLTIAERQSMRETKTRDAKRAAHQLLQTQLKLHILSEAEPSGAQVDEAGPDDNGSSSSPAKKRKRDEYELPPLHDSALATRVENEGDLRMAHPDDLQSLIRLAARQSEAIGDDIEVDTESDAFKALSPEDQHDIIVALKVRSRQTSHDRLQHMLQSSETALDFSKQQIDLLVKRNSLTQQWLQVAGHSRPASDSAATRVSAGRVAAERNREYVLIKNDEARGGWTLRLGGSGDAAATPASAKPEPAVVVVNSSEAEDSDSSQFEEVPPIASELPLSPPAAATNDGIRHASSEREPPAFNPNKESLVKGAHAATNGYTAHAAELPDAMSVAASEDDEYAEYVSSSSENGYADSDLDPELLELYDDYDRQERAMLLHEQQQREAQLQRERDEQALLHMPENEFLESWMHMVTKPILSLDPGIYNSMRQWMLGEPTLGLEQIAWHVNRQLDKHPEVNMEEPSNEWLACTPRAVADELYFAQAKLAYLSLVSNYLSYVLRWRQCRQQAPVDWISQQQFIQQLPQQQQQPEPEEPMPMSAIEQPSASDTVFTLGSEPVNAIRDLDLSPSTVKSGTASPIEISDDSEKPGAALKAMAPVAEDGAETPAGVELKLAHRDAIFERSRVLAAQGDHRPEPKKNGIVQAVKHIDSNDTVAVDESWEERVGDIPKDEPVFGSDDDGDAEADLDTTMRQQSELLRNEQDEYALFVNKLRSSSDAPNGAAPNGPSYAAARLVLESELQVLRLRVRDTKRDASGVDASMVEDVRMLLTLFGIPYVTAPMEAEAQCATLVAAQLVDGMVTDDSDAFLFASAGERTQVYRNFFQKDKFVEMYSSNAIFQDSNLAQRDFVFLAYLLGSDYTVGIKGVGPVLAMEALAEFGPATLENDDAGSNDEARVVKALASFKDWCDAVVQVLPGIEVPKELASTSRRRRLAQVVRKTELPASFPDARVAHAYFHPHVDESEARFEWGFPNLDLLRQFLSEKLGWSAEKTDETLVPLARKIVDGANSRPRQLTLDDFAAPHTEAYSADLSGAGLQRSKR</sequence>
<feature type="domain" description="XPG-I" evidence="13">
    <location>
        <begin position="848"/>
        <end position="921"/>
    </location>
</feature>
<feature type="region of interest" description="Disordered" evidence="12">
    <location>
        <begin position="648"/>
        <end position="667"/>
    </location>
</feature>
<proteinExistence type="inferred from homology"/>
<dbReference type="SMART" id="SM00485">
    <property type="entry name" value="XPGN"/>
    <property type="match status" value="1"/>
</dbReference>
<evidence type="ECO:0000259" key="13">
    <source>
        <dbReference type="SMART" id="SM00484"/>
    </source>
</evidence>
<feature type="domain" description="XPG N-terminal" evidence="14">
    <location>
        <begin position="1"/>
        <end position="98"/>
    </location>
</feature>
<keyword evidence="16" id="KW-1185">Reference proteome</keyword>
<evidence type="ECO:0000256" key="5">
    <source>
        <dbReference type="ARBA" id="ARBA00022723"/>
    </source>
</evidence>
<dbReference type="InterPro" id="IPR006086">
    <property type="entry name" value="XPG-I_dom"/>
</dbReference>
<dbReference type="EMBL" id="JANBTX010000254">
    <property type="protein sequence ID" value="KAJ2683842.1"/>
    <property type="molecule type" value="Genomic_DNA"/>
</dbReference>
<dbReference type="GO" id="GO:0003697">
    <property type="term" value="F:single-stranded DNA binding"/>
    <property type="evidence" value="ECO:0007669"/>
    <property type="project" value="InterPro"/>
</dbReference>
<keyword evidence="10" id="KW-0234">DNA repair</keyword>
<dbReference type="SUPFAM" id="SSF47807">
    <property type="entry name" value="5' to 3' exonuclease, C-terminal subdomain"/>
    <property type="match status" value="1"/>
</dbReference>
<organism evidence="15 16">
    <name type="scientific">Coemansia spiralis</name>
    <dbReference type="NCBI Taxonomy" id="417178"/>
    <lineage>
        <taxon>Eukaryota</taxon>
        <taxon>Fungi</taxon>
        <taxon>Fungi incertae sedis</taxon>
        <taxon>Zoopagomycota</taxon>
        <taxon>Kickxellomycotina</taxon>
        <taxon>Kickxellomycetes</taxon>
        <taxon>Kickxellales</taxon>
        <taxon>Kickxellaceae</taxon>
        <taxon>Coemansia</taxon>
    </lineage>
</organism>
<dbReference type="OrthoDB" id="31113at2759"/>
<evidence type="ECO:0000256" key="6">
    <source>
        <dbReference type="ARBA" id="ARBA00022759"/>
    </source>
</evidence>
<evidence type="ECO:0000256" key="1">
    <source>
        <dbReference type="ARBA" id="ARBA00001946"/>
    </source>
</evidence>
<feature type="non-terminal residue" evidence="15">
    <location>
        <position position="1118"/>
    </location>
</feature>
<dbReference type="GO" id="GO:0016788">
    <property type="term" value="F:hydrolase activity, acting on ester bonds"/>
    <property type="evidence" value="ECO:0007669"/>
    <property type="project" value="InterPro"/>
</dbReference>
<name>A0A9W8GFC8_9FUNG</name>
<evidence type="ECO:0000313" key="16">
    <source>
        <dbReference type="Proteomes" id="UP001151516"/>
    </source>
</evidence>